<dbReference type="GO" id="GO:0005886">
    <property type="term" value="C:plasma membrane"/>
    <property type="evidence" value="ECO:0007669"/>
    <property type="project" value="UniProtKB-SubCell"/>
</dbReference>
<sequence length="113" mass="11840">MGFLGILLMIIFVVSALLLILIILVQEEGGDGLGGIFGGGGASQVGNRSGNILTRITSILATLFLVSSLGLAWVNRTPDGGDVEAAARRLEAQRGDSVEWWVLDEESAPAESE</sequence>
<dbReference type="GO" id="GO:0015450">
    <property type="term" value="F:protein-transporting ATPase activity"/>
    <property type="evidence" value="ECO:0007669"/>
    <property type="project" value="UniProtKB-UniRule"/>
</dbReference>
<protein>
    <recommendedName>
        <fullName evidence="10">Protein-export membrane protein SecG</fullName>
    </recommendedName>
</protein>
<name>A0A1N6P3D6_9SPIO</name>
<dbReference type="EMBL" id="FTMS01000002">
    <property type="protein sequence ID" value="SIP98904.1"/>
    <property type="molecule type" value="Genomic_DNA"/>
</dbReference>
<proteinExistence type="inferred from homology"/>
<accession>A0A1N6P3D6</accession>
<evidence type="ECO:0000256" key="10">
    <source>
        <dbReference type="RuleBase" id="RU365087"/>
    </source>
</evidence>
<keyword evidence="8 10" id="KW-0811">Translocation</keyword>
<feature type="transmembrane region" description="Helical" evidence="10">
    <location>
        <begin position="6"/>
        <end position="25"/>
    </location>
</feature>
<reference evidence="11 12" key="1">
    <citation type="submission" date="2017-01" db="EMBL/GenBank/DDBJ databases">
        <authorList>
            <person name="Mah S.A."/>
            <person name="Swanson W.J."/>
            <person name="Moy G.W."/>
            <person name="Vacquier V.D."/>
        </authorList>
    </citation>
    <scope>NUCLEOTIDE SEQUENCE [LARGE SCALE GENOMIC DNA]</scope>
    <source>
        <strain evidence="11 12">ASpG1</strain>
    </source>
</reference>
<keyword evidence="9 10" id="KW-0472">Membrane</keyword>
<evidence type="ECO:0000256" key="3">
    <source>
        <dbReference type="ARBA" id="ARBA00022448"/>
    </source>
</evidence>
<evidence type="ECO:0000256" key="7">
    <source>
        <dbReference type="ARBA" id="ARBA00022989"/>
    </source>
</evidence>
<dbReference type="GO" id="GO:0065002">
    <property type="term" value="P:intracellular protein transmembrane transport"/>
    <property type="evidence" value="ECO:0007669"/>
    <property type="project" value="TreeGrafter"/>
</dbReference>
<evidence type="ECO:0000256" key="9">
    <source>
        <dbReference type="ARBA" id="ARBA00023136"/>
    </source>
</evidence>
<organism evidence="11 12">
    <name type="scientific">Alkalispirochaeta americana</name>
    <dbReference type="NCBI Taxonomy" id="159291"/>
    <lineage>
        <taxon>Bacteria</taxon>
        <taxon>Pseudomonadati</taxon>
        <taxon>Spirochaetota</taxon>
        <taxon>Spirochaetia</taxon>
        <taxon>Spirochaetales</taxon>
        <taxon>Spirochaetaceae</taxon>
        <taxon>Alkalispirochaeta</taxon>
    </lineage>
</organism>
<dbReference type="RefSeq" id="WP_076487659.1">
    <property type="nucleotide sequence ID" value="NZ_FTMS01000002.1"/>
</dbReference>
<dbReference type="GO" id="GO:0009306">
    <property type="term" value="P:protein secretion"/>
    <property type="evidence" value="ECO:0007669"/>
    <property type="project" value="UniProtKB-UniRule"/>
</dbReference>
<evidence type="ECO:0000313" key="12">
    <source>
        <dbReference type="Proteomes" id="UP000186400"/>
    </source>
</evidence>
<dbReference type="NCBIfam" id="TIGR00810">
    <property type="entry name" value="secG"/>
    <property type="match status" value="1"/>
</dbReference>
<dbReference type="InterPro" id="IPR004692">
    <property type="entry name" value="SecG"/>
</dbReference>
<comment type="function">
    <text evidence="10">Involved in protein export. Participates in an early event of protein translocation.</text>
</comment>
<keyword evidence="3 10" id="KW-0813">Transport</keyword>
<evidence type="ECO:0000256" key="8">
    <source>
        <dbReference type="ARBA" id="ARBA00023010"/>
    </source>
</evidence>
<evidence type="ECO:0000256" key="2">
    <source>
        <dbReference type="ARBA" id="ARBA00008445"/>
    </source>
</evidence>
<dbReference type="STRING" id="159291.SAMN05920897_102110"/>
<dbReference type="OrthoDB" id="371332at2"/>
<keyword evidence="5 10" id="KW-0812">Transmembrane</keyword>
<dbReference type="GO" id="GO:0043952">
    <property type="term" value="P:protein transport by the Sec complex"/>
    <property type="evidence" value="ECO:0007669"/>
    <property type="project" value="TreeGrafter"/>
</dbReference>
<evidence type="ECO:0000256" key="6">
    <source>
        <dbReference type="ARBA" id="ARBA00022927"/>
    </source>
</evidence>
<evidence type="ECO:0000256" key="5">
    <source>
        <dbReference type="ARBA" id="ARBA00022692"/>
    </source>
</evidence>
<dbReference type="PANTHER" id="PTHR34182:SF1">
    <property type="entry name" value="PROTEIN-EXPORT MEMBRANE PROTEIN SECG"/>
    <property type="match status" value="1"/>
</dbReference>
<keyword evidence="12" id="KW-1185">Reference proteome</keyword>
<evidence type="ECO:0000256" key="4">
    <source>
        <dbReference type="ARBA" id="ARBA00022475"/>
    </source>
</evidence>
<evidence type="ECO:0000313" key="11">
    <source>
        <dbReference type="EMBL" id="SIP98904.1"/>
    </source>
</evidence>
<comment type="subcellular location">
    <subcellularLocation>
        <location evidence="1 10">Cell membrane</location>
        <topology evidence="1 10">Multi-pass membrane protein</topology>
    </subcellularLocation>
</comment>
<dbReference type="AlphaFoldDB" id="A0A1N6P3D6"/>
<keyword evidence="6 10" id="KW-0653">Protein transport</keyword>
<keyword evidence="7 10" id="KW-1133">Transmembrane helix</keyword>
<keyword evidence="4 10" id="KW-1003">Cell membrane</keyword>
<dbReference type="Proteomes" id="UP000186400">
    <property type="component" value="Unassembled WGS sequence"/>
</dbReference>
<comment type="similarity">
    <text evidence="2 10">Belongs to the SecG family.</text>
</comment>
<dbReference type="PANTHER" id="PTHR34182">
    <property type="entry name" value="PROTEIN-EXPORT MEMBRANE PROTEIN SECG"/>
    <property type="match status" value="1"/>
</dbReference>
<gene>
    <name evidence="11" type="ORF">SAMN05920897_102110</name>
</gene>
<evidence type="ECO:0000256" key="1">
    <source>
        <dbReference type="ARBA" id="ARBA00004651"/>
    </source>
</evidence>
<dbReference type="Pfam" id="PF03840">
    <property type="entry name" value="SecG"/>
    <property type="match status" value="1"/>
</dbReference>
<dbReference type="PRINTS" id="PR01651">
    <property type="entry name" value="SECGEXPORT"/>
</dbReference>
<feature type="transmembrane region" description="Helical" evidence="10">
    <location>
        <begin position="52"/>
        <end position="74"/>
    </location>
</feature>